<comment type="caution">
    <text evidence="10">The sequence shown here is derived from an EMBL/GenBank/DDBJ whole genome shotgun (WGS) entry which is preliminary data.</text>
</comment>
<keyword evidence="2" id="KW-0723">Serine/threonine-protein kinase</keyword>
<dbReference type="GO" id="GO:0004674">
    <property type="term" value="F:protein serine/threonine kinase activity"/>
    <property type="evidence" value="ECO:0007669"/>
    <property type="project" value="UniProtKB-KW"/>
</dbReference>
<protein>
    <recommendedName>
        <fullName evidence="1">non-specific serine/threonine protein kinase</fullName>
        <ecNumber evidence="1">2.7.11.1</ecNumber>
    </recommendedName>
</protein>
<evidence type="ECO:0000259" key="9">
    <source>
        <dbReference type="PROSITE" id="PS50011"/>
    </source>
</evidence>
<dbReference type="GO" id="GO:0005524">
    <property type="term" value="F:ATP binding"/>
    <property type="evidence" value="ECO:0007669"/>
    <property type="project" value="UniProtKB-UniRule"/>
</dbReference>
<accession>A0AAJ1U753</accession>
<dbReference type="PANTHER" id="PTHR43289">
    <property type="entry name" value="MITOGEN-ACTIVATED PROTEIN KINASE KINASE KINASE 20-RELATED"/>
    <property type="match status" value="1"/>
</dbReference>
<feature type="domain" description="Protein kinase" evidence="9">
    <location>
        <begin position="13"/>
        <end position="266"/>
    </location>
</feature>
<dbReference type="Gene3D" id="1.10.510.10">
    <property type="entry name" value="Transferase(Phosphotransferase) domain 1"/>
    <property type="match status" value="1"/>
</dbReference>
<feature type="binding site" evidence="7">
    <location>
        <position position="42"/>
    </location>
    <ligand>
        <name>ATP</name>
        <dbReference type="ChEBI" id="CHEBI:30616"/>
    </ligand>
</feature>
<dbReference type="InterPro" id="IPR011009">
    <property type="entry name" value="Kinase-like_dom_sf"/>
</dbReference>
<evidence type="ECO:0000256" key="2">
    <source>
        <dbReference type="ARBA" id="ARBA00022527"/>
    </source>
</evidence>
<dbReference type="Pfam" id="PF00069">
    <property type="entry name" value="Pkinase"/>
    <property type="match status" value="1"/>
</dbReference>
<evidence type="ECO:0000256" key="5">
    <source>
        <dbReference type="ARBA" id="ARBA00022777"/>
    </source>
</evidence>
<dbReference type="Proteomes" id="UP001239215">
    <property type="component" value="Unassembled WGS sequence"/>
</dbReference>
<gene>
    <name evidence="10" type="ORF">QE405_003857</name>
</gene>
<sequence length="451" mass="45472">MPDTAGQLLAGRYVLHEVVGRGGMAEVHRATDVTTGGPVAVKLLHEAGLDDADRARFVDEARLMAEVDHPNLVAVLDSGVADGRPYLVMELVDAHTLRTETRTGALPPARVAGVGAQVAAALAHVHAAGIVHRDVKPGNILVRADGRVWLTDFGIARLIGETAHHTRTGTTVGSPAYLAPEQVRGERDLTGAVDVYALGLGLIESLTGRACYPGPATEAALARLTRAPELPEGLELAWVELLRAMTADRPADRPAAAEVADRLRSLAARESARSLGPLAGPVVVAEATQAWPAPARVEVPHGAAPRRTASPRRVRTAAGVLVAAAATVVALVLTLDDSDAEPVPAPTPTASQDEVAEEVVDSPTPEATAEQVTTTAPSSAPASAPTTPAEPAPTVAPTPTPTPAAGGNGGNPNAGPGNNNGGGRGSGGGDGGGNGRGNGGGNGGGNGRGGR</sequence>
<dbReference type="EMBL" id="JAUTAN010000001">
    <property type="protein sequence ID" value="MDQ1106573.1"/>
    <property type="molecule type" value="Genomic_DNA"/>
</dbReference>
<proteinExistence type="predicted"/>
<keyword evidence="5" id="KW-0418">Kinase</keyword>
<dbReference type="AlphaFoldDB" id="A0AAJ1U753"/>
<dbReference type="InterPro" id="IPR000719">
    <property type="entry name" value="Prot_kinase_dom"/>
</dbReference>
<evidence type="ECO:0000313" key="10">
    <source>
        <dbReference type="EMBL" id="MDQ1106573.1"/>
    </source>
</evidence>
<dbReference type="PROSITE" id="PS00107">
    <property type="entry name" value="PROTEIN_KINASE_ATP"/>
    <property type="match status" value="1"/>
</dbReference>
<dbReference type="CDD" id="cd14014">
    <property type="entry name" value="STKc_PknB_like"/>
    <property type="match status" value="1"/>
</dbReference>
<dbReference type="InterPro" id="IPR008271">
    <property type="entry name" value="Ser/Thr_kinase_AS"/>
</dbReference>
<dbReference type="EC" id="2.7.11.1" evidence="1"/>
<evidence type="ECO:0000256" key="7">
    <source>
        <dbReference type="PROSITE-ProRule" id="PRU10141"/>
    </source>
</evidence>
<evidence type="ECO:0000256" key="4">
    <source>
        <dbReference type="ARBA" id="ARBA00022741"/>
    </source>
</evidence>
<dbReference type="PROSITE" id="PS00108">
    <property type="entry name" value="PROTEIN_KINASE_ST"/>
    <property type="match status" value="1"/>
</dbReference>
<feature type="compositionally biased region" description="Gly residues" evidence="8">
    <location>
        <begin position="406"/>
        <end position="451"/>
    </location>
</feature>
<keyword evidence="6 7" id="KW-0067">ATP-binding</keyword>
<feature type="compositionally biased region" description="Low complexity" evidence="8">
    <location>
        <begin position="373"/>
        <end position="387"/>
    </location>
</feature>
<evidence type="ECO:0000313" key="11">
    <source>
        <dbReference type="Proteomes" id="UP001239215"/>
    </source>
</evidence>
<dbReference type="SMART" id="SM00220">
    <property type="entry name" value="S_TKc"/>
    <property type="match status" value="1"/>
</dbReference>
<dbReference type="PANTHER" id="PTHR43289:SF6">
    <property type="entry name" value="SERINE_THREONINE-PROTEIN KINASE NEKL-3"/>
    <property type="match status" value="1"/>
</dbReference>
<organism evidence="10 11">
    <name type="scientific">Nocardioides zeae</name>
    <dbReference type="NCBI Taxonomy" id="1457234"/>
    <lineage>
        <taxon>Bacteria</taxon>
        <taxon>Bacillati</taxon>
        <taxon>Actinomycetota</taxon>
        <taxon>Actinomycetes</taxon>
        <taxon>Propionibacteriales</taxon>
        <taxon>Nocardioidaceae</taxon>
        <taxon>Nocardioides</taxon>
    </lineage>
</organism>
<evidence type="ECO:0000256" key="6">
    <source>
        <dbReference type="ARBA" id="ARBA00022840"/>
    </source>
</evidence>
<dbReference type="SUPFAM" id="SSF56112">
    <property type="entry name" value="Protein kinase-like (PK-like)"/>
    <property type="match status" value="1"/>
</dbReference>
<dbReference type="RefSeq" id="WP_307204358.1">
    <property type="nucleotide sequence ID" value="NZ_JAUTAN010000001.1"/>
</dbReference>
<dbReference type="InterPro" id="IPR017441">
    <property type="entry name" value="Protein_kinase_ATP_BS"/>
</dbReference>
<feature type="region of interest" description="Disordered" evidence="8">
    <location>
        <begin position="338"/>
        <end position="451"/>
    </location>
</feature>
<dbReference type="Gene3D" id="3.30.200.20">
    <property type="entry name" value="Phosphorylase Kinase, domain 1"/>
    <property type="match status" value="1"/>
</dbReference>
<feature type="compositionally biased region" description="Pro residues" evidence="8">
    <location>
        <begin position="388"/>
        <end position="402"/>
    </location>
</feature>
<evidence type="ECO:0000256" key="8">
    <source>
        <dbReference type="SAM" id="MobiDB-lite"/>
    </source>
</evidence>
<reference evidence="10" key="1">
    <citation type="submission" date="2023-07" db="EMBL/GenBank/DDBJ databases">
        <title>Functional and genomic diversity of the sorghum phyllosphere microbiome.</title>
        <authorList>
            <person name="Shade A."/>
        </authorList>
    </citation>
    <scope>NUCLEOTIDE SEQUENCE</scope>
    <source>
        <strain evidence="10">SORGH_AS_1067</strain>
    </source>
</reference>
<dbReference type="PROSITE" id="PS50011">
    <property type="entry name" value="PROTEIN_KINASE_DOM"/>
    <property type="match status" value="1"/>
</dbReference>
<evidence type="ECO:0000256" key="3">
    <source>
        <dbReference type="ARBA" id="ARBA00022679"/>
    </source>
</evidence>
<keyword evidence="4 7" id="KW-0547">Nucleotide-binding</keyword>
<name>A0AAJ1U753_9ACTN</name>
<keyword evidence="3 10" id="KW-0808">Transferase</keyword>
<evidence type="ECO:0000256" key="1">
    <source>
        <dbReference type="ARBA" id="ARBA00012513"/>
    </source>
</evidence>